<feature type="transmembrane region" description="Helical" evidence="2">
    <location>
        <begin position="162"/>
        <end position="180"/>
    </location>
</feature>
<feature type="transmembrane region" description="Helical" evidence="2">
    <location>
        <begin position="61"/>
        <end position="83"/>
    </location>
</feature>
<evidence type="ECO:0000256" key="1">
    <source>
        <dbReference type="SAM" id="MobiDB-lite"/>
    </source>
</evidence>
<evidence type="ECO:0000313" key="5">
    <source>
        <dbReference type="Proteomes" id="UP001501116"/>
    </source>
</evidence>
<dbReference type="InterPro" id="IPR038765">
    <property type="entry name" value="Papain-like_cys_pep_sf"/>
</dbReference>
<name>A0ABN2R3R6_9PSEU</name>
<sequence length="739" mass="77419">MRDRIGTGCLLLATALPGLLFAPVFGFAALVPSILAVLVLCGLVAELCLRVPSLRPWRPVLALLLGLLGIAEVELGSTTAGGIPTADTVRGLVSGVTGSWQLTLQSTWPALPDPQLMLFVPLAVLFAAVLGLELARWSLAALLPSLVVLGLSQAYVAVTGPTALLVALAYAGVAGTLLAVSRPRPAIPSGAARRGAAALLVLPTAFLGVAAAVAATVAVPVRADALSLHQNESVPLPPTRVVNPLDEVAARLRTPAVPVFGYTATARVDRWRVAVLDDFDGARWTSTAEYRRMGATVAPPPGLTARTDTRQADVTVEDGEDLPWVPSQAVPSAVTGVAPLIDERSGMLMVPGAKGPAAYHLSWREPEVNADDLAGAAIDPAALAGRGLGAAPPEIADLARAAVAGQPPSFRAALVLERYLSQHYQLATGAALPTGNGWQQLRTFLLETRRGTSEQFAASYVALARLLGIPARLAVGYRAPASVPGRPVVVRDGDVFAWPEVAVSGIGWVSLDPTGGAGGSGTASDGLAKATAQVRAELPPPQDLRVPPLKPEPGGAAPREEQPGTPFPYLAAVLVLFGLAVLVLAAVPVAKAIRSRRRRRATGQRAVVAAWWEATDLLRAHGVPFTEGMTVRDLAAAAGPFTEQSVVDGLRWLAHQVDTALWSGRVADDGTGVQAWASVRAIRGGLARLPWQRRLRALFDPRPLFPPAGPDGRWRRRVRLARPAITRLKALRPSRAVSR</sequence>
<dbReference type="EMBL" id="BAAANN010000014">
    <property type="protein sequence ID" value="GAA1963108.1"/>
    <property type="molecule type" value="Genomic_DNA"/>
</dbReference>
<dbReference type="SMART" id="SM00460">
    <property type="entry name" value="TGc"/>
    <property type="match status" value="1"/>
</dbReference>
<feature type="domain" description="Transglutaminase-like" evidence="3">
    <location>
        <begin position="445"/>
        <end position="515"/>
    </location>
</feature>
<reference evidence="4 5" key="1">
    <citation type="journal article" date="2019" name="Int. J. Syst. Evol. Microbiol.">
        <title>The Global Catalogue of Microorganisms (GCM) 10K type strain sequencing project: providing services to taxonomists for standard genome sequencing and annotation.</title>
        <authorList>
            <consortium name="The Broad Institute Genomics Platform"/>
            <consortium name="The Broad Institute Genome Sequencing Center for Infectious Disease"/>
            <person name="Wu L."/>
            <person name="Ma J."/>
        </authorList>
    </citation>
    <scope>NUCLEOTIDE SEQUENCE [LARGE SCALE GENOMIC DNA]</scope>
    <source>
        <strain evidence="4 5">JCM 14545</strain>
    </source>
</reference>
<organism evidence="4 5">
    <name type="scientific">Amycolatopsis minnesotensis</name>
    <dbReference type="NCBI Taxonomy" id="337894"/>
    <lineage>
        <taxon>Bacteria</taxon>
        <taxon>Bacillati</taxon>
        <taxon>Actinomycetota</taxon>
        <taxon>Actinomycetes</taxon>
        <taxon>Pseudonocardiales</taxon>
        <taxon>Pseudonocardiaceae</taxon>
        <taxon>Amycolatopsis</taxon>
    </lineage>
</organism>
<gene>
    <name evidence="4" type="ORF">GCM10009754_38070</name>
</gene>
<dbReference type="Proteomes" id="UP001501116">
    <property type="component" value="Unassembled WGS sequence"/>
</dbReference>
<dbReference type="PANTHER" id="PTHR42736">
    <property type="entry name" value="PROTEIN-GLUTAMINE GAMMA-GLUTAMYLTRANSFERASE"/>
    <property type="match status" value="1"/>
</dbReference>
<keyword evidence="2" id="KW-1133">Transmembrane helix</keyword>
<feature type="transmembrane region" description="Helical" evidence="2">
    <location>
        <begin position="139"/>
        <end position="156"/>
    </location>
</feature>
<dbReference type="Gene3D" id="3.10.620.30">
    <property type="match status" value="1"/>
</dbReference>
<dbReference type="Pfam" id="PF01841">
    <property type="entry name" value="Transglut_core"/>
    <property type="match status" value="1"/>
</dbReference>
<evidence type="ECO:0000259" key="3">
    <source>
        <dbReference type="SMART" id="SM00460"/>
    </source>
</evidence>
<dbReference type="SUPFAM" id="SSF54001">
    <property type="entry name" value="Cysteine proteinases"/>
    <property type="match status" value="1"/>
</dbReference>
<feature type="transmembrane region" description="Helical" evidence="2">
    <location>
        <begin position="31"/>
        <end position="49"/>
    </location>
</feature>
<protein>
    <recommendedName>
        <fullName evidence="3">Transglutaminase-like domain-containing protein</fullName>
    </recommendedName>
</protein>
<feature type="transmembrane region" description="Helical" evidence="2">
    <location>
        <begin position="116"/>
        <end position="132"/>
    </location>
</feature>
<keyword evidence="2" id="KW-0472">Membrane</keyword>
<feature type="transmembrane region" description="Helical" evidence="2">
    <location>
        <begin position="200"/>
        <end position="221"/>
    </location>
</feature>
<feature type="transmembrane region" description="Helical" evidence="2">
    <location>
        <begin position="567"/>
        <end position="590"/>
    </location>
</feature>
<dbReference type="PANTHER" id="PTHR42736:SF1">
    <property type="entry name" value="PROTEIN-GLUTAMINE GAMMA-GLUTAMYLTRANSFERASE"/>
    <property type="match status" value="1"/>
</dbReference>
<comment type="caution">
    <text evidence="4">The sequence shown here is derived from an EMBL/GenBank/DDBJ whole genome shotgun (WGS) entry which is preliminary data.</text>
</comment>
<evidence type="ECO:0000313" key="4">
    <source>
        <dbReference type="EMBL" id="GAA1963108.1"/>
    </source>
</evidence>
<dbReference type="InterPro" id="IPR052901">
    <property type="entry name" value="Bact_TGase-like"/>
</dbReference>
<proteinExistence type="predicted"/>
<dbReference type="Pfam" id="PF11992">
    <property type="entry name" value="TgpA_N"/>
    <property type="match status" value="1"/>
</dbReference>
<accession>A0ABN2R3R6</accession>
<dbReference type="InterPro" id="IPR002931">
    <property type="entry name" value="Transglutaminase-like"/>
</dbReference>
<keyword evidence="2" id="KW-0812">Transmembrane</keyword>
<keyword evidence="5" id="KW-1185">Reference proteome</keyword>
<feature type="region of interest" description="Disordered" evidence="1">
    <location>
        <begin position="537"/>
        <end position="562"/>
    </location>
</feature>
<evidence type="ECO:0000256" key="2">
    <source>
        <dbReference type="SAM" id="Phobius"/>
    </source>
</evidence>
<dbReference type="RefSeq" id="WP_344420070.1">
    <property type="nucleotide sequence ID" value="NZ_BAAANN010000014.1"/>
</dbReference>
<dbReference type="InterPro" id="IPR021878">
    <property type="entry name" value="TgpA_N"/>
</dbReference>